<proteinExistence type="predicted"/>
<organism evidence="1">
    <name type="scientific">marine sediment metagenome</name>
    <dbReference type="NCBI Taxonomy" id="412755"/>
    <lineage>
        <taxon>unclassified sequences</taxon>
        <taxon>metagenomes</taxon>
        <taxon>ecological metagenomes</taxon>
    </lineage>
</organism>
<gene>
    <name evidence="1" type="ORF">S03H2_51636</name>
</gene>
<reference evidence="1" key="1">
    <citation type="journal article" date="2014" name="Front. Microbiol.">
        <title>High frequency of phylogenetically diverse reductive dehalogenase-homologous genes in deep subseafloor sedimentary metagenomes.</title>
        <authorList>
            <person name="Kawai M."/>
            <person name="Futagami T."/>
            <person name="Toyoda A."/>
            <person name="Takaki Y."/>
            <person name="Nishi S."/>
            <person name="Hori S."/>
            <person name="Arai W."/>
            <person name="Tsubouchi T."/>
            <person name="Morono Y."/>
            <person name="Uchiyama I."/>
            <person name="Ito T."/>
            <person name="Fujiyama A."/>
            <person name="Inagaki F."/>
            <person name="Takami H."/>
        </authorList>
    </citation>
    <scope>NUCLEOTIDE SEQUENCE</scope>
    <source>
        <strain evidence="1">Expedition CK06-06</strain>
    </source>
</reference>
<sequence>MKNIIHKAYIGLLGIRDATHRLDCSHVFCRSSRVNYCMDCIILKEMPNDRLKILIFGERNRKGYDDKKQIRYVSKFRVRPK</sequence>
<comment type="caution">
    <text evidence="1">The sequence shown here is derived from an EMBL/GenBank/DDBJ whole genome shotgun (WGS) entry which is preliminary data.</text>
</comment>
<protein>
    <submittedName>
        <fullName evidence="1">Uncharacterized protein</fullName>
    </submittedName>
</protein>
<dbReference type="EMBL" id="BARU01032768">
    <property type="protein sequence ID" value="GAH74628.1"/>
    <property type="molecule type" value="Genomic_DNA"/>
</dbReference>
<dbReference type="AlphaFoldDB" id="X1JXU0"/>
<evidence type="ECO:0000313" key="1">
    <source>
        <dbReference type="EMBL" id="GAH74628.1"/>
    </source>
</evidence>
<name>X1JXU0_9ZZZZ</name>
<accession>X1JXU0</accession>